<evidence type="ECO:0000313" key="2">
    <source>
        <dbReference type="Proteomes" id="UP001291623"/>
    </source>
</evidence>
<protein>
    <submittedName>
        <fullName evidence="1">Uncharacterized protein</fullName>
    </submittedName>
</protein>
<name>A0AAE1S2U9_9SOLA</name>
<dbReference type="Proteomes" id="UP001291623">
    <property type="component" value="Unassembled WGS sequence"/>
</dbReference>
<reference evidence="1" key="1">
    <citation type="submission" date="2023-12" db="EMBL/GenBank/DDBJ databases">
        <title>Genome assembly of Anisodus tanguticus.</title>
        <authorList>
            <person name="Wang Y.-J."/>
        </authorList>
    </citation>
    <scope>NUCLEOTIDE SEQUENCE</scope>
    <source>
        <strain evidence="1">KB-2021</strain>
        <tissue evidence="1">Leaf</tissue>
    </source>
</reference>
<proteinExistence type="predicted"/>
<evidence type="ECO:0000313" key="1">
    <source>
        <dbReference type="EMBL" id="KAK4362450.1"/>
    </source>
</evidence>
<accession>A0AAE1S2U9</accession>
<sequence length="152" mass="16388">MSWSNGNQTYNKNQDASSLSFARRSQEILSQSYLQNNISTKPTQTLLQQDTVAAATKAITSDPKFQSALAVALTSIIGSRGGNHRIDENSGKILKVTEPFPVLCSFPSTSNNPIKCSSSANTQLENIMLASLQFAASKSKSTSPGDHKDYTL</sequence>
<dbReference type="EMBL" id="JAVYJV010000009">
    <property type="protein sequence ID" value="KAK4362450.1"/>
    <property type="molecule type" value="Genomic_DNA"/>
</dbReference>
<keyword evidence="2" id="KW-1185">Reference proteome</keyword>
<dbReference type="AlphaFoldDB" id="A0AAE1S2U9"/>
<gene>
    <name evidence="1" type="ORF">RND71_017691</name>
</gene>
<organism evidence="1 2">
    <name type="scientific">Anisodus tanguticus</name>
    <dbReference type="NCBI Taxonomy" id="243964"/>
    <lineage>
        <taxon>Eukaryota</taxon>
        <taxon>Viridiplantae</taxon>
        <taxon>Streptophyta</taxon>
        <taxon>Embryophyta</taxon>
        <taxon>Tracheophyta</taxon>
        <taxon>Spermatophyta</taxon>
        <taxon>Magnoliopsida</taxon>
        <taxon>eudicotyledons</taxon>
        <taxon>Gunneridae</taxon>
        <taxon>Pentapetalae</taxon>
        <taxon>asterids</taxon>
        <taxon>lamiids</taxon>
        <taxon>Solanales</taxon>
        <taxon>Solanaceae</taxon>
        <taxon>Solanoideae</taxon>
        <taxon>Hyoscyameae</taxon>
        <taxon>Anisodus</taxon>
    </lineage>
</organism>
<comment type="caution">
    <text evidence="1">The sequence shown here is derived from an EMBL/GenBank/DDBJ whole genome shotgun (WGS) entry which is preliminary data.</text>
</comment>